<dbReference type="PRINTS" id="PR00080">
    <property type="entry name" value="SDRFAMILY"/>
</dbReference>
<dbReference type="Gene3D" id="3.40.50.720">
    <property type="entry name" value="NAD(P)-binding Rossmann-like Domain"/>
    <property type="match status" value="1"/>
</dbReference>
<name>A0A7S0RGN2_9CHLO</name>
<dbReference type="PRINTS" id="PR00081">
    <property type="entry name" value="GDHRDH"/>
</dbReference>
<dbReference type="PANTHER" id="PTHR24320">
    <property type="entry name" value="RETINOL DEHYDROGENASE"/>
    <property type="match status" value="1"/>
</dbReference>
<dbReference type="AlphaFoldDB" id="A0A7S0RGN2"/>
<comment type="similarity">
    <text evidence="1 3">Belongs to the short-chain dehydrogenases/reductases (SDR) family.</text>
</comment>
<gene>
    <name evidence="4" type="ORF">POBO1169_LOCUS13013</name>
</gene>
<organism evidence="4">
    <name type="scientific">Pyramimonas obovata</name>
    <dbReference type="NCBI Taxonomy" id="1411642"/>
    <lineage>
        <taxon>Eukaryota</taxon>
        <taxon>Viridiplantae</taxon>
        <taxon>Chlorophyta</taxon>
        <taxon>Pyramimonadophyceae</taxon>
        <taxon>Pyramimonadales</taxon>
        <taxon>Pyramimonadaceae</taxon>
        <taxon>Pyramimonas</taxon>
        <taxon>Pyramimonas incertae sedis</taxon>
    </lineage>
</organism>
<evidence type="ECO:0008006" key="5">
    <source>
        <dbReference type="Google" id="ProtNLM"/>
    </source>
</evidence>
<proteinExistence type="inferred from homology"/>
<dbReference type="PANTHER" id="PTHR24320:SF148">
    <property type="entry name" value="NAD(P)-BINDING ROSSMANN-FOLD SUPERFAMILY PROTEIN"/>
    <property type="match status" value="1"/>
</dbReference>
<evidence type="ECO:0000256" key="1">
    <source>
        <dbReference type="ARBA" id="ARBA00006484"/>
    </source>
</evidence>
<evidence type="ECO:0000256" key="3">
    <source>
        <dbReference type="RuleBase" id="RU000363"/>
    </source>
</evidence>
<dbReference type="InterPro" id="IPR036291">
    <property type="entry name" value="NAD(P)-bd_dom_sf"/>
</dbReference>
<dbReference type="SUPFAM" id="SSF51735">
    <property type="entry name" value="NAD(P)-binding Rossmann-fold domains"/>
    <property type="match status" value="1"/>
</dbReference>
<dbReference type="EMBL" id="HBFA01025666">
    <property type="protein sequence ID" value="CAD8676146.1"/>
    <property type="molecule type" value="Transcribed_RNA"/>
</dbReference>
<evidence type="ECO:0000313" key="4">
    <source>
        <dbReference type="EMBL" id="CAD8676146.1"/>
    </source>
</evidence>
<accession>A0A7S0RGN2</accession>
<keyword evidence="2" id="KW-0560">Oxidoreductase</keyword>
<sequence length="337" mass="36540">MSFLLNPSLKGANMPTKDLTGTVAIVTGSNTGIGKETATAFCEMGAHVVLACRGVLKAQACAEEMTRECKGTAEAMCLDLADLDSVQKFVKEFSAKHKQLHILVNNGGLSTQGKYTGPKVTKQGYEICFGTNYLGHFVLTMQLWPLMKATGSPARIVNLSSITVWFASVNFERYYKGPSKTQGNYAASKMACTVFTKELTKRLGDAAIVADADPGFVASDIWRNNALMKRVAGFFALTPRQGGVTRRQGARTSIEAATRSDIGGGWYLVPFSFAFSKIMKLSPWLGYNLGMPLLSKLFLGSRADVSSPKSYKPEAASSLFELSYRICKEEGIEIPSL</sequence>
<evidence type="ECO:0000256" key="2">
    <source>
        <dbReference type="ARBA" id="ARBA00023002"/>
    </source>
</evidence>
<reference evidence="4" key="1">
    <citation type="submission" date="2021-01" db="EMBL/GenBank/DDBJ databases">
        <authorList>
            <person name="Corre E."/>
            <person name="Pelletier E."/>
            <person name="Niang G."/>
            <person name="Scheremetjew M."/>
            <person name="Finn R."/>
            <person name="Kale V."/>
            <person name="Holt S."/>
            <person name="Cochrane G."/>
            <person name="Meng A."/>
            <person name="Brown T."/>
            <person name="Cohen L."/>
        </authorList>
    </citation>
    <scope>NUCLEOTIDE SEQUENCE</scope>
    <source>
        <strain evidence="4">CCMP722</strain>
    </source>
</reference>
<dbReference type="Pfam" id="PF00106">
    <property type="entry name" value="adh_short"/>
    <property type="match status" value="1"/>
</dbReference>
<dbReference type="InterPro" id="IPR002347">
    <property type="entry name" value="SDR_fam"/>
</dbReference>
<protein>
    <recommendedName>
        <fullName evidence="5">Protochlorophyllide reductase</fullName>
    </recommendedName>
</protein>
<dbReference type="GO" id="GO:0016491">
    <property type="term" value="F:oxidoreductase activity"/>
    <property type="evidence" value="ECO:0007669"/>
    <property type="project" value="UniProtKB-KW"/>
</dbReference>